<dbReference type="OrthoDB" id="2241241at2759"/>
<comment type="similarity">
    <text evidence="2">Belongs to the major facilitator superfamily.</text>
</comment>
<feature type="transmembrane region" description="Helical" evidence="9">
    <location>
        <begin position="454"/>
        <end position="476"/>
    </location>
</feature>
<evidence type="ECO:0000256" key="1">
    <source>
        <dbReference type="ARBA" id="ARBA00004141"/>
    </source>
</evidence>
<dbReference type="EMBL" id="KE148154">
    <property type="protein sequence ID" value="EPE06208.1"/>
    <property type="molecule type" value="Genomic_DNA"/>
</dbReference>
<proteinExistence type="inferred from homology"/>
<keyword evidence="3" id="KW-0813">Transport</keyword>
<evidence type="ECO:0000256" key="2">
    <source>
        <dbReference type="ARBA" id="ARBA00008335"/>
    </source>
</evidence>
<feature type="transmembrane region" description="Helical" evidence="9">
    <location>
        <begin position="399"/>
        <end position="418"/>
    </location>
</feature>
<feature type="transmembrane region" description="Helical" evidence="9">
    <location>
        <begin position="288"/>
        <end position="312"/>
    </location>
</feature>
<feature type="transmembrane region" description="Helical" evidence="9">
    <location>
        <begin position="564"/>
        <end position="583"/>
    </location>
</feature>
<feature type="transmembrane region" description="Helical" evidence="9">
    <location>
        <begin position="357"/>
        <end position="379"/>
    </location>
</feature>
<feature type="transmembrane region" description="Helical" evidence="9">
    <location>
        <begin position="80"/>
        <end position="97"/>
    </location>
</feature>
<dbReference type="PANTHER" id="PTHR23501">
    <property type="entry name" value="MAJOR FACILITATOR SUPERFAMILY"/>
    <property type="match status" value="1"/>
</dbReference>
<name>S3CIL8_OPHP1</name>
<dbReference type="GO" id="GO:0005886">
    <property type="term" value="C:plasma membrane"/>
    <property type="evidence" value="ECO:0007669"/>
    <property type="project" value="TreeGrafter"/>
</dbReference>
<keyword evidence="7 9" id="KW-0472">Membrane</keyword>
<dbReference type="eggNOG" id="KOG0254">
    <property type="taxonomic scope" value="Eukaryota"/>
</dbReference>
<feature type="transmembrane region" description="Helical" evidence="9">
    <location>
        <begin position="149"/>
        <end position="167"/>
    </location>
</feature>
<dbReference type="HOGENOM" id="CLU_012970_2_2_1"/>
<dbReference type="InterPro" id="IPR036259">
    <property type="entry name" value="MFS_trans_sf"/>
</dbReference>
<gene>
    <name evidence="11" type="ORF">F503_03037</name>
</gene>
<feature type="transmembrane region" description="Helical" evidence="9">
    <location>
        <begin position="425"/>
        <end position="442"/>
    </location>
</feature>
<dbReference type="PANTHER" id="PTHR23501:SF200">
    <property type="entry name" value="TRANSPORTER, PUTATIVE (AFU_ORTHOLOGUE AFUA_3G01360)-RELATED"/>
    <property type="match status" value="1"/>
</dbReference>
<feature type="transmembrane region" description="Helical" evidence="9">
    <location>
        <begin position="324"/>
        <end position="345"/>
    </location>
</feature>
<dbReference type="OMA" id="CASSKTF"/>
<organism evidence="11 12">
    <name type="scientific">Ophiostoma piceae (strain UAMH 11346)</name>
    <name type="common">Sap stain fungus</name>
    <dbReference type="NCBI Taxonomy" id="1262450"/>
    <lineage>
        <taxon>Eukaryota</taxon>
        <taxon>Fungi</taxon>
        <taxon>Dikarya</taxon>
        <taxon>Ascomycota</taxon>
        <taxon>Pezizomycotina</taxon>
        <taxon>Sordariomycetes</taxon>
        <taxon>Sordariomycetidae</taxon>
        <taxon>Ophiostomatales</taxon>
        <taxon>Ophiostomataceae</taxon>
        <taxon>Ophiostoma</taxon>
    </lineage>
</organism>
<dbReference type="FunFam" id="1.20.1250.20:FF:000197">
    <property type="entry name" value="Siderophore iron transporter 1"/>
    <property type="match status" value="1"/>
</dbReference>
<dbReference type="InterPro" id="IPR011701">
    <property type="entry name" value="MFS"/>
</dbReference>
<dbReference type="InterPro" id="IPR020846">
    <property type="entry name" value="MFS_dom"/>
</dbReference>
<feature type="region of interest" description="Disordered" evidence="8">
    <location>
        <begin position="31"/>
        <end position="52"/>
    </location>
</feature>
<dbReference type="Gene3D" id="1.20.1250.20">
    <property type="entry name" value="MFS general substrate transporter like domains"/>
    <property type="match status" value="1"/>
</dbReference>
<dbReference type="GO" id="GO:0015343">
    <property type="term" value="F:siderophore-iron transmembrane transporter activity"/>
    <property type="evidence" value="ECO:0007669"/>
    <property type="project" value="TreeGrafter"/>
</dbReference>
<feature type="transmembrane region" description="Helical" evidence="9">
    <location>
        <begin position="488"/>
        <end position="511"/>
    </location>
</feature>
<sequence>MGFLDAVKHQFTPTTIDSVDASVYGRPQLAHDTVGDSKTPVHDQTAADEDNEKQLPPVAATRDAGVSAVEAAQAVWGKKGRILIIVGLCLVMVIYELDNSTVYIYNNYSTSAFNALSELSTLSTATTIVFAVVKPPLAKISNIIGRGQTYVLTISFYILGYILMASATNINRYAAGLVFYTMGQSGTNLMNDVTTADITSARWRGFAIGLLFWPYLITPWISAYIVDSVVAPSGIGWRWGIGMFAILMPFCASFIITTLLYYQHRATKMNLVLAPTQRMTVYEFCSQIDLGGIVLFVAGLAMLLIPLTLAATSPQQWRTPYLDALIALGGLLLVALPFYEAYVAVNPVVPLYYFKNMTIVLCLVLIAADSLGFSCTHTYLYSWGSVAHNLSPRVDTFYVQTNGVTQCLCAILAGLVMAKTRSFKYLAIAGAVIRTVGYGIMLRLRGASNSNAELFVVQAVQGIGSGIIQGVLLVPAQISVPHAQLAQITALVITTSFVGSSIGACIAGGIYTNTLKGALRTHLGSAANETLINTLYNSITGEIPVWGSVERSAVNMAYSDVLRYMTYAALGSSIPGLFLTWLFPNIRLPDLNNLVEG</sequence>
<evidence type="ECO:0000256" key="3">
    <source>
        <dbReference type="ARBA" id="ARBA00022448"/>
    </source>
</evidence>
<feature type="transmembrane region" description="Helical" evidence="9">
    <location>
        <begin position="117"/>
        <end position="137"/>
    </location>
</feature>
<evidence type="ECO:0000256" key="8">
    <source>
        <dbReference type="SAM" id="MobiDB-lite"/>
    </source>
</evidence>
<evidence type="ECO:0000313" key="12">
    <source>
        <dbReference type="Proteomes" id="UP000016923"/>
    </source>
</evidence>
<evidence type="ECO:0000259" key="10">
    <source>
        <dbReference type="PROSITE" id="PS50850"/>
    </source>
</evidence>
<evidence type="ECO:0000256" key="5">
    <source>
        <dbReference type="ARBA" id="ARBA00022989"/>
    </source>
</evidence>
<feature type="transmembrane region" description="Helical" evidence="9">
    <location>
        <begin position="237"/>
        <end position="262"/>
    </location>
</feature>
<dbReference type="AlphaFoldDB" id="S3CIL8"/>
<dbReference type="VEuPathDB" id="FungiDB:F503_03037"/>
<feature type="domain" description="Major facilitator superfamily (MFS) profile" evidence="10">
    <location>
        <begin position="84"/>
        <end position="553"/>
    </location>
</feature>
<evidence type="ECO:0000256" key="4">
    <source>
        <dbReference type="ARBA" id="ARBA00022692"/>
    </source>
</evidence>
<evidence type="ECO:0000256" key="6">
    <source>
        <dbReference type="ARBA" id="ARBA00023065"/>
    </source>
</evidence>
<dbReference type="PROSITE" id="PS50850">
    <property type="entry name" value="MFS"/>
    <property type="match status" value="1"/>
</dbReference>
<keyword evidence="5 9" id="KW-1133">Transmembrane helix</keyword>
<keyword evidence="4 9" id="KW-0812">Transmembrane</keyword>
<feature type="transmembrane region" description="Helical" evidence="9">
    <location>
        <begin position="203"/>
        <end position="225"/>
    </location>
</feature>
<accession>S3CIL8</accession>
<evidence type="ECO:0000256" key="9">
    <source>
        <dbReference type="SAM" id="Phobius"/>
    </source>
</evidence>
<dbReference type="SUPFAM" id="SSF103473">
    <property type="entry name" value="MFS general substrate transporter"/>
    <property type="match status" value="1"/>
</dbReference>
<evidence type="ECO:0000313" key="11">
    <source>
        <dbReference type="EMBL" id="EPE06208.1"/>
    </source>
</evidence>
<keyword evidence="12" id="KW-1185">Reference proteome</keyword>
<evidence type="ECO:0000256" key="7">
    <source>
        <dbReference type="ARBA" id="ARBA00023136"/>
    </source>
</evidence>
<protein>
    <submittedName>
        <fullName evidence="11">Siderochrome-iron transporter</fullName>
    </submittedName>
</protein>
<dbReference type="Pfam" id="PF07690">
    <property type="entry name" value="MFS_1"/>
    <property type="match status" value="1"/>
</dbReference>
<reference evidence="11 12" key="1">
    <citation type="journal article" date="2013" name="BMC Genomics">
        <title>The genome and transcriptome of the pine saprophyte Ophiostoma piceae, and a comparison with the bark beetle-associated pine pathogen Grosmannia clavigera.</title>
        <authorList>
            <person name="Haridas S."/>
            <person name="Wang Y."/>
            <person name="Lim L."/>
            <person name="Massoumi Alamouti S."/>
            <person name="Jackman S."/>
            <person name="Docking R."/>
            <person name="Robertson G."/>
            <person name="Birol I."/>
            <person name="Bohlmann J."/>
            <person name="Breuil C."/>
        </authorList>
    </citation>
    <scope>NUCLEOTIDE SEQUENCE [LARGE SCALE GENOMIC DNA]</scope>
    <source>
        <strain evidence="11 12">UAMH 11346</strain>
    </source>
</reference>
<keyword evidence="6" id="KW-0406">Ion transport</keyword>
<comment type="subcellular location">
    <subcellularLocation>
        <location evidence="1">Membrane</location>
        <topology evidence="1">Multi-pass membrane protein</topology>
    </subcellularLocation>
</comment>
<dbReference type="Proteomes" id="UP000016923">
    <property type="component" value="Unassembled WGS sequence"/>
</dbReference>